<keyword evidence="1" id="KW-1133">Transmembrane helix</keyword>
<dbReference type="GO" id="GO:0016791">
    <property type="term" value="F:phosphatase activity"/>
    <property type="evidence" value="ECO:0007669"/>
    <property type="project" value="TreeGrafter"/>
</dbReference>
<evidence type="ECO:0000256" key="1">
    <source>
        <dbReference type="SAM" id="Phobius"/>
    </source>
</evidence>
<protein>
    <submittedName>
        <fullName evidence="2">Histidine phosphatase</fullName>
    </submittedName>
</protein>
<dbReference type="Proteomes" id="UP000422648">
    <property type="component" value="Segment"/>
</dbReference>
<evidence type="ECO:0000313" key="3">
    <source>
        <dbReference type="Proteomes" id="UP000422648"/>
    </source>
</evidence>
<dbReference type="GeneID" id="55802971"/>
<dbReference type="EMBL" id="AP019524">
    <property type="protein sequence ID" value="BBI90558.1"/>
    <property type="molecule type" value="Genomic_DNA"/>
</dbReference>
<accession>A0A5S9BZ50</accession>
<feature type="transmembrane region" description="Helical" evidence="1">
    <location>
        <begin position="183"/>
        <end position="202"/>
    </location>
</feature>
<dbReference type="RefSeq" id="YP_009873850.1">
    <property type="nucleotide sequence ID" value="NC_049340.1"/>
</dbReference>
<dbReference type="Pfam" id="PF00300">
    <property type="entry name" value="His_Phos_1"/>
    <property type="match status" value="1"/>
</dbReference>
<keyword evidence="1" id="KW-0812">Transmembrane</keyword>
<dbReference type="SMART" id="SM00855">
    <property type="entry name" value="PGAM"/>
    <property type="match status" value="1"/>
</dbReference>
<keyword evidence="1" id="KW-0472">Membrane</keyword>
<name>A0A5S9BZ50_9CAUD</name>
<evidence type="ECO:0000313" key="2">
    <source>
        <dbReference type="EMBL" id="BBI90558.1"/>
    </source>
</evidence>
<keyword evidence="3" id="KW-1185">Reference proteome</keyword>
<organism evidence="2 3">
    <name type="scientific">Tenacibaculum phage PTm1</name>
    <dbReference type="NCBI Taxonomy" id="2547425"/>
    <lineage>
        <taxon>Viruses</taxon>
        <taxon>Duplodnaviria</taxon>
        <taxon>Heunggongvirae</taxon>
        <taxon>Uroviricota</taxon>
        <taxon>Caudoviricetes</taxon>
        <taxon>Shirahamavirus</taxon>
        <taxon>Shirahamavirus PTm1</taxon>
    </lineage>
</organism>
<dbReference type="PANTHER" id="PTHR48100">
    <property type="entry name" value="BROAD-SPECIFICITY PHOSPHATASE YOR283W-RELATED"/>
    <property type="match status" value="1"/>
</dbReference>
<dbReference type="InterPro" id="IPR013078">
    <property type="entry name" value="His_Pase_superF_clade-1"/>
</dbReference>
<dbReference type="SUPFAM" id="SSF53254">
    <property type="entry name" value="Phosphoglycerate mutase-like"/>
    <property type="match status" value="1"/>
</dbReference>
<sequence>MTQQMIETYKEFVGLFKYFPTDARLTFVRHGETDNNLNNIIQGGAKTNDTKLNRKGIIQSHDLGKKMDMEVFDFTFTSPSVRTKETFEILRKYFLSQNEQQFELPTLTEFDFGDMDGKLKDDTEYYTLIDSMFANKKTNLSIDGSETLEHMFERCAKSIRAMVKIIAEQFEQKKAELPKDRPLNILITGHGMFIGFLLNILIKRSIGMEYKPNNGDAYTLIIGESGKHKLDAYV</sequence>
<dbReference type="Gene3D" id="3.40.50.1240">
    <property type="entry name" value="Phosphoglycerate mutase-like"/>
    <property type="match status" value="1"/>
</dbReference>
<dbReference type="PANTHER" id="PTHR48100:SF1">
    <property type="entry name" value="HISTIDINE PHOSPHATASE FAMILY PROTEIN-RELATED"/>
    <property type="match status" value="1"/>
</dbReference>
<dbReference type="InterPro" id="IPR029033">
    <property type="entry name" value="His_PPase_superfam"/>
</dbReference>
<dbReference type="InterPro" id="IPR050275">
    <property type="entry name" value="PGM_Phosphatase"/>
</dbReference>
<proteinExistence type="predicted"/>
<dbReference type="CDD" id="cd07067">
    <property type="entry name" value="HP_PGM_like"/>
    <property type="match status" value="1"/>
</dbReference>
<dbReference type="KEGG" id="vg:55802971"/>
<reference evidence="2 3" key="1">
    <citation type="journal article" date="2019" name="Arch. Virol.">
        <title>A novel jumbo Tenacibaculum maritimum lytic phage with head-fiber-like appendages.</title>
        <authorList>
            <person name="Kawato Y."/>
            <person name="Istiqomah I."/>
            <person name="Gaafar A.Y."/>
            <person name="Hanaoka M."/>
            <person name="Ishimaru K."/>
            <person name="Yasuike M."/>
            <person name="Nishiki I."/>
            <person name="Nakamura Y."/>
            <person name="Fujiwara A."/>
            <person name="Nakai T."/>
        </authorList>
    </citation>
    <scope>NUCLEOTIDE SEQUENCE [LARGE SCALE GENOMIC DNA]</scope>
    <source>
        <strain evidence="2 3">PTm1</strain>
    </source>
</reference>